<dbReference type="GeneID" id="10029638"/>
<evidence type="ECO:0000313" key="2">
    <source>
        <dbReference type="Proteomes" id="UP000002669"/>
    </source>
</evidence>
<protein>
    <submittedName>
        <fullName evidence="1">Uncharacterized protein</fullName>
    </submittedName>
</protein>
<name>E4UTG9_ARTGP</name>
<dbReference type="EMBL" id="DS989824">
    <property type="protein sequence ID" value="EFR01514.1"/>
    <property type="molecule type" value="Genomic_DNA"/>
</dbReference>
<evidence type="ECO:0000313" key="1">
    <source>
        <dbReference type="EMBL" id="EFR01514.1"/>
    </source>
</evidence>
<proteinExistence type="predicted"/>
<organism evidence="2">
    <name type="scientific">Arthroderma gypseum (strain ATCC MYA-4604 / CBS 118893)</name>
    <name type="common">Microsporum gypseum</name>
    <dbReference type="NCBI Taxonomy" id="535722"/>
    <lineage>
        <taxon>Eukaryota</taxon>
        <taxon>Fungi</taxon>
        <taxon>Dikarya</taxon>
        <taxon>Ascomycota</taxon>
        <taxon>Pezizomycotina</taxon>
        <taxon>Eurotiomycetes</taxon>
        <taxon>Eurotiomycetidae</taxon>
        <taxon>Onygenales</taxon>
        <taxon>Arthrodermataceae</taxon>
        <taxon>Nannizzia</taxon>
    </lineage>
</organism>
<keyword evidence="2" id="KW-1185">Reference proteome</keyword>
<dbReference type="VEuPathDB" id="FungiDB:MGYG_09048"/>
<dbReference type="HOGENOM" id="CLU_2941295_0_0_1"/>
<dbReference type="Proteomes" id="UP000002669">
    <property type="component" value="Unassembled WGS sequence"/>
</dbReference>
<dbReference type="AlphaFoldDB" id="E4UTG9"/>
<accession>E4UTG9</accession>
<reference evidence="2" key="1">
    <citation type="journal article" date="2012" name="MBio">
        <title>Comparative genome analysis of Trichophyton rubrum and related dermatophytes reveals candidate genes involved in infection.</title>
        <authorList>
            <person name="Martinez D.A."/>
            <person name="Oliver B.G."/>
            <person name="Graeser Y."/>
            <person name="Goldberg J.M."/>
            <person name="Li W."/>
            <person name="Martinez-Rossi N.M."/>
            <person name="Monod M."/>
            <person name="Shelest E."/>
            <person name="Barton R.C."/>
            <person name="Birch E."/>
            <person name="Brakhage A.A."/>
            <person name="Chen Z."/>
            <person name="Gurr S.J."/>
            <person name="Heiman D."/>
            <person name="Heitman J."/>
            <person name="Kosti I."/>
            <person name="Rossi A."/>
            <person name="Saif S."/>
            <person name="Samalova M."/>
            <person name="Saunders C.W."/>
            <person name="Shea T."/>
            <person name="Summerbell R.C."/>
            <person name="Xu J."/>
            <person name="Young S."/>
            <person name="Zeng Q."/>
            <person name="Birren B.W."/>
            <person name="Cuomo C.A."/>
            <person name="White T.C."/>
        </authorList>
    </citation>
    <scope>NUCLEOTIDE SEQUENCE [LARGE SCALE GENOMIC DNA]</scope>
    <source>
        <strain evidence="2">ATCC MYA-4604 / CBS 118893</strain>
    </source>
</reference>
<dbReference type="RefSeq" id="XP_003174344.1">
    <property type="nucleotide sequence ID" value="XM_003174296.1"/>
</dbReference>
<sequence length="60" mass="6781">MSGFFLEKALQKKVWMDEVAVQSKKNTAQECLDPEYEVSGIVTGGSIIYSKNPGWFIYSM</sequence>
<gene>
    <name evidence="1" type="ORF">MGYG_09048</name>
</gene>
<dbReference type="InParanoid" id="E4UTG9"/>